<dbReference type="RefSeq" id="WP_210043411.1">
    <property type="nucleotide sequence ID" value="NZ_JBHLVU010000023.1"/>
</dbReference>
<dbReference type="EMBL" id="JAHZIK010000454">
    <property type="protein sequence ID" value="MBW7455891.1"/>
    <property type="molecule type" value="Genomic_DNA"/>
</dbReference>
<dbReference type="InterPro" id="IPR005149">
    <property type="entry name" value="Tscrpt_reg_PadR_N"/>
</dbReference>
<evidence type="ECO:0000256" key="1">
    <source>
        <dbReference type="SAM" id="Coils"/>
    </source>
</evidence>
<evidence type="ECO:0000313" key="4">
    <source>
        <dbReference type="EMBL" id="MBW7455891.1"/>
    </source>
</evidence>
<dbReference type="PANTHER" id="PTHR43252">
    <property type="entry name" value="TRANSCRIPTIONAL REGULATOR YQJI"/>
    <property type="match status" value="1"/>
</dbReference>
<sequence length="181" mass="21086">MNALAYMLLSMLVRKSYTGYELQKLMELFWQAKHSQIYPLLAKLVQEGLATFEVVGQTGKPDKKIYTVTDQGIAALQDWIANQPPAAPVNRDEFIIKIYAIGLAEPQTAFRLFEDRISSLTAALAYLEEEIQRMKEQYAEALTELDSRHFGRYLVFQRQLQINREEISWCRWAMELFSRRV</sequence>
<feature type="domain" description="Transcription regulator PadR C-terminal" evidence="3">
    <location>
        <begin position="91"/>
        <end position="176"/>
    </location>
</feature>
<evidence type="ECO:0000259" key="3">
    <source>
        <dbReference type="Pfam" id="PF10400"/>
    </source>
</evidence>
<dbReference type="Pfam" id="PF10400">
    <property type="entry name" value="Vir_act_alpha_C"/>
    <property type="match status" value="1"/>
</dbReference>
<comment type="caution">
    <text evidence="4">The sequence shown here is derived from an EMBL/GenBank/DDBJ whole genome shotgun (WGS) entry which is preliminary data.</text>
</comment>
<dbReference type="InterPro" id="IPR036388">
    <property type="entry name" value="WH-like_DNA-bd_sf"/>
</dbReference>
<protein>
    <submittedName>
        <fullName evidence="4">PadR family transcriptional regulator</fullName>
    </submittedName>
</protein>
<organism evidence="4 5">
    <name type="scientific">Paenibacillus sepulcri</name>
    <dbReference type="NCBI Taxonomy" id="359917"/>
    <lineage>
        <taxon>Bacteria</taxon>
        <taxon>Bacillati</taxon>
        <taxon>Bacillota</taxon>
        <taxon>Bacilli</taxon>
        <taxon>Bacillales</taxon>
        <taxon>Paenibacillaceae</taxon>
        <taxon>Paenibacillus</taxon>
    </lineage>
</organism>
<dbReference type="Pfam" id="PF03551">
    <property type="entry name" value="PadR"/>
    <property type="match status" value="1"/>
</dbReference>
<dbReference type="InterPro" id="IPR036390">
    <property type="entry name" value="WH_DNA-bd_sf"/>
</dbReference>
<dbReference type="Gene3D" id="6.10.140.190">
    <property type="match status" value="1"/>
</dbReference>
<dbReference type="PANTHER" id="PTHR43252:SF6">
    <property type="entry name" value="NEGATIVE TRANSCRIPTION REGULATOR PADR"/>
    <property type="match status" value="1"/>
</dbReference>
<dbReference type="SUPFAM" id="SSF46785">
    <property type="entry name" value="Winged helix' DNA-binding domain"/>
    <property type="match status" value="1"/>
</dbReference>
<proteinExistence type="predicted"/>
<name>A0ABS7C4S6_9BACL</name>
<evidence type="ECO:0000259" key="2">
    <source>
        <dbReference type="Pfam" id="PF03551"/>
    </source>
</evidence>
<dbReference type="Proteomes" id="UP001519887">
    <property type="component" value="Unassembled WGS sequence"/>
</dbReference>
<keyword evidence="5" id="KW-1185">Reference proteome</keyword>
<reference evidence="4 5" key="1">
    <citation type="submission" date="2021-07" db="EMBL/GenBank/DDBJ databases">
        <title>Paenibacillus radiodurans sp. nov., isolated from the southeastern edge of Tengger Desert.</title>
        <authorList>
            <person name="Zhang G."/>
        </authorList>
    </citation>
    <scope>NUCLEOTIDE SEQUENCE [LARGE SCALE GENOMIC DNA]</scope>
    <source>
        <strain evidence="4 5">CCM 7311</strain>
    </source>
</reference>
<dbReference type="Gene3D" id="1.10.10.10">
    <property type="entry name" value="Winged helix-like DNA-binding domain superfamily/Winged helix DNA-binding domain"/>
    <property type="match status" value="1"/>
</dbReference>
<feature type="domain" description="Transcription regulator PadR N-terminal" evidence="2">
    <location>
        <begin position="8"/>
        <end position="77"/>
    </location>
</feature>
<accession>A0ABS7C4S6</accession>
<evidence type="ECO:0000313" key="5">
    <source>
        <dbReference type="Proteomes" id="UP001519887"/>
    </source>
</evidence>
<keyword evidence="1" id="KW-0175">Coiled coil</keyword>
<feature type="coiled-coil region" evidence="1">
    <location>
        <begin position="117"/>
        <end position="144"/>
    </location>
</feature>
<gene>
    <name evidence="4" type="ORF">K0U00_17835</name>
</gene>
<dbReference type="InterPro" id="IPR018309">
    <property type="entry name" value="Tscrpt_reg_PadR_C"/>
</dbReference>